<keyword evidence="3 8" id="KW-0819">tRNA processing</keyword>
<dbReference type="AlphaFoldDB" id="A0A2T3G6H1"/>
<feature type="domain" description="CMP/dCMP-type deaminase" evidence="9">
    <location>
        <begin position="1"/>
        <end position="112"/>
    </location>
</feature>
<dbReference type="InterPro" id="IPR016192">
    <property type="entry name" value="APOBEC/CMP_deaminase_Zn-bd"/>
</dbReference>
<feature type="binding site" evidence="8">
    <location>
        <position position="85"/>
    </location>
    <ligand>
        <name>Zn(2+)</name>
        <dbReference type="ChEBI" id="CHEBI:29105"/>
        <note>catalytic</note>
    </ligand>
</feature>
<dbReference type="Proteomes" id="UP001204814">
    <property type="component" value="Unassembled WGS sequence"/>
</dbReference>
<evidence type="ECO:0000256" key="5">
    <source>
        <dbReference type="ARBA" id="ARBA00022801"/>
    </source>
</evidence>
<name>A0A2T3G6H1_9FIRM</name>
<proteinExistence type="inferred from homology"/>
<dbReference type="InterPro" id="IPR016193">
    <property type="entry name" value="Cytidine_deaminase-like"/>
</dbReference>
<dbReference type="InterPro" id="IPR002125">
    <property type="entry name" value="CMP_dCMP_dom"/>
</dbReference>
<reference evidence="15" key="3">
    <citation type="submission" date="2020-09" db="EMBL/GenBank/DDBJ databases">
        <title>Complete genome sequencing of Faecalibacillus intestinalis strain 14EGH31.</title>
        <authorList>
            <person name="Sakamoto M."/>
            <person name="Murakami T."/>
            <person name="Mori H."/>
        </authorList>
    </citation>
    <scope>NUCLEOTIDE SEQUENCE [LARGE SCALE GENOMIC DNA]</scope>
    <source>
        <strain evidence="15">14EGH31</strain>
    </source>
</reference>
<evidence type="ECO:0000313" key="15">
    <source>
        <dbReference type="Proteomes" id="UP000593842"/>
    </source>
</evidence>
<feature type="binding site" evidence="8">
    <location>
        <position position="82"/>
    </location>
    <ligand>
        <name>Zn(2+)</name>
        <dbReference type="ChEBI" id="CHEBI:29105"/>
        <note>catalytic</note>
    </ligand>
</feature>
<dbReference type="SUPFAM" id="SSF53927">
    <property type="entry name" value="Cytidine deaminase-like"/>
    <property type="match status" value="1"/>
</dbReference>
<feature type="active site" description="Proton donor" evidence="8">
    <location>
        <position position="54"/>
    </location>
</feature>
<keyword evidence="5 8" id="KW-0378">Hydrolase</keyword>
<organism evidence="13 14">
    <name type="scientific">Faecalibacillus intestinalis</name>
    <dbReference type="NCBI Taxonomy" id="1982626"/>
    <lineage>
        <taxon>Bacteria</taxon>
        <taxon>Bacillati</taxon>
        <taxon>Bacillota</taxon>
        <taxon>Erysipelotrichia</taxon>
        <taxon>Erysipelotrichales</taxon>
        <taxon>Coprobacillaceae</taxon>
        <taxon>Faecalibacillus</taxon>
    </lineage>
</organism>
<dbReference type="RefSeq" id="WP_022002035.1">
    <property type="nucleotide sequence ID" value="NZ_AP024085.1"/>
</dbReference>
<dbReference type="GO" id="GO:0008270">
    <property type="term" value="F:zinc ion binding"/>
    <property type="evidence" value="ECO:0007669"/>
    <property type="project" value="UniProtKB-UniRule"/>
</dbReference>
<dbReference type="InterPro" id="IPR028883">
    <property type="entry name" value="tRNA_aden_deaminase"/>
</dbReference>
<evidence type="ECO:0000256" key="2">
    <source>
        <dbReference type="ARBA" id="ARBA00011738"/>
    </source>
</evidence>
<dbReference type="Pfam" id="PF00383">
    <property type="entry name" value="dCMP_cyt_deam_1"/>
    <property type="match status" value="1"/>
</dbReference>
<comment type="cofactor">
    <cofactor evidence="8">
        <name>Zn(2+)</name>
        <dbReference type="ChEBI" id="CHEBI:29105"/>
    </cofactor>
    <text evidence="8">Binds 1 zinc ion per subunit.</text>
</comment>
<dbReference type="Gene3D" id="3.40.140.10">
    <property type="entry name" value="Cytidine Deaminase, domain 2"/>
    <property type="match status" value="1"/>
</dbReference>
<dbReference type="EMBL" id="JAJDKQ010000006">
    <property type="protein sequence ID" value="MCB8561306.1"/>
    <property type="molecule type" value="Genomic_DNA"/>
</dbReference>
<reference evidence="12" key="5">
    <citation type="submission" date="2022-06" db="EMBL/GenBank/DDBJ databases">
        <title>Isolation of gut microbiota from human fecal samples.</title>
        <authorList>
            <person name="Pamer E.G."/>
            <person name="Barat B."/>
            <person name="Waligurski E."/>
            <person name="Medina S."/>
            <person name="Paddock L."/>
            <person name="Mostad J."/>
        </authorList>
    </citation>
    <scope>NUCLEOTIDE SEQUENCE</scope>
    <source>
        <strain evidence="12">DFI.6.24</strain>
    </source>
</reference>
<evidence type="ECO:0000256" key="1">
    <source>
        <dbReference type="ARBA" id="ARBA00010669"/>
    </source>
</evidence>
<evidence type="ECO:0000313" key="13">
    <source>
        <dbReference type="EMBL" id="PST43092.1"/>
    </source>
</evidence>
<comment type="similarity">
    <text evidence="1">Belongs to the cytidine and deoxycytidylate deaminase family. ADAT2 subfamily.</text>
</comment>
<dbReference type="HAMAP" id="MF_00972">
    <property type="entry name" value="tRNA_aden_deaminase"/>
    <property type="match status" value="1"/>
</dbReference>
<protein>
    <recommendedName>
        <fullName evidence="8">tRNA-specific adenosine deaminase</fullName>
        <ecNumber evidence="8">3.5.4.33</ecNumber>
    </recommendedName>
</protein>
<comment type="catalytic activity">
    <reaction evidence="7 8">
        <text>adenosine(34) in tRNA + H2O + H(+) = inosine(34) in tRNA + NH4(+)</text>
        <dbReference type="Rhea" id="RHEA:43168"/>
        <dbReference type="Rhea" id="RHEA-COMP:10373"/>
        <dbReference type="Rhea" id="RHEA-COMP:10374"/>
        <dbReference type="ChEBI" id="CHEBI:15377"/>
        <dbReference type="ChEBI" id="CHEBI:15378"/>
        <dbReference type="ChEBI" id="CHEBI:28938"/>
        <dbReference type="ChEBI" id="CHEBI:74411"/>
        <dbReference type="ChEBI" id="CHEBI:82852"/>
        <dbReference type="EC" id="3.5.4.33"/>
    </reaction>
</comment>
<keyword evidence="14" id="KW-1185">Reference proteome</keyword>
<reference evidence="13 14" key="1">
    <citation type="journal article" date="2019" name="Int. J. Syst. Evol. Microbiol.">
        <title>Faecalibacillus intestinalis gen. nov., sp. nov. and Faecalibacillus faecis sp. nov., isolated from human faeces.</title>
        <authorList>
            <person name="Seo B."/>
            <person name="Jeon K."/>
            <person name="Baek I."/>
            <person name="Lee Y.M."/>
            <person name="Baek K."/>
            <person name="Ko G."/>
        </authorList>
    </citation>
    <scope>NUCLEOTIDE SEQUENCE [LARGE SCALE GENOMIC DNA]</scope>
    <source>
        <strain evidence="13 14">SNUG30099</strain>
    </source>
</reference>
<accession>A0A2T3G6H1</accession>
<evidence type="ECO:0000256" key="7">
    <source>
        <dbReference type="ARBA" id="ARBA00048045"/>
    </source>
</evidence>
<feature type="binding site" evidence="8">
    <location>
        <position position="52"/>
    </location>
    <ligand>
        <name>Zn(2+)</name>
        <dbReference type="ChEBI" id="CHEBI:29105"/>
        <note>catalytic</note>
    </ligand>
</feature>
<dbReference type="PANTHER" id="PTHR11079">
    <property type="entry name" value="CYTOSINE DEAMINASE FAMILY MEMBER"/>
    <property type="match status" value="1"/>
</dbReference>
<gene>
    <name evidence="8 10" type="primary">tadA</name>
    <name evidence="13" type="ORF">C7U54_02885</name>
    <name evidence="10" type="ORF">Fi14EGH31_00100</name>
    <name evidence="11" type="ORF">LJD74_04660</name>
    <name evidence="12" type="ORF">NE542_06640</name>
</gene>
<evidence type="ECO:0000256" key="6">
    <source>
        <dbReference type="ARBA" id="ARBA00022833"/>
    </source>
</evidence>
<evidence type="ECO:0000313" key="14">
    <source>
        <dbReference type="Proteomes" id="UP000240974"/>
    </source>
</evidence>
<evidence type="ECO:0000256" key="4">
    <source>
        <dbReference type="ARBA" id="ARBA00022723"/>
    </source>
</evidence>
<dbReference type="EC" id="3.5.4.33" evidence="8"/>
<sequence length="150" mass="17544">MNDEEYMEIAYQEALKALKHDDVPIGCIIVKDDQIIARAYNQREYLNQTYGHAEMLAIEEACKKIGRWRLDECTLYTTLEPCLMCSGAIIQSHIQRVVYGASDTRWMSLDKLIHLPDPKLNYIPMIQSDILKDKCSKLIKDYFKKKRQKI</sequence>
<dbReference type="EMBL" id="JANGBO010000004">
    <property type="protein sequence ID" value="MCQ5061510.1"/>
    <property type="molecule type" value="Genomic_DNA"/>
</dbReference>
<reference evidence="11" key="4">
    <citation type="submission" date="2021-10" db="EMBL/GenBank/DDBJ databases">
        <title>Collection of gut derived symbiotic bacterial strains cultured from healthy donors.</title>
        <authorList>
            <person name="Lin H."/>
            <person name="Littmann E."/>
            <person name="Kohout C."/>
            <person name="Pamer E.G."/>
        </authorList>
    </citation>
    <scope>NUCLEOTIDE SEQUENCE</scope>
    <source>
        <strain evidence="11">DFI.5.2</strain>
    </source>
</reference>
<dbReference type="Proteomes" id="UP001197827">
    <property type="component" value="Unassembled WGS sequence"/>
</dbReference>
<dbReference type="CDD" id="cd01285">
    <property type="entry name" value="nucleoside_deaminase"/>
    <property type="match status" value="1"/>
</dbReference>
<evidence type="ECO:0000313" key="12">
    <source>
        <dbReference type="EMBL" id="MCQ5061510.1"/>
    </source>
</evidence>
<keyword evidence="6 8" id="KW-0862">Zinc</keyword>
<keyword evidence="4 8" id="KW-0479">Metal-binding</keyword>
<reference evidence="10" key="2">
    <citation type="journal article" date="2020" name="Microbiol. Resour. Announc.">
        <title>Complete Genome Sequence of Faecalibacillus intestinalis JCM 34082, Isolated from Feces from a Healthy Japanese Female.</title>
        <authorList>
            <person name="Sakamoto M."/>
            <person name="Ikeyama N."/>
            <person name="Toyoda A."/>
            <person name="Murakami T."/>
            <person name="Mori H."/>
            <person name="Ohkuma M."/>
        </authorList>
    </citation>
    <scope>NUCLEOTIDE SEQUENCE</scope>
    <source>
        <strain evidence="10">14EGH31</strain>
    </source>
</reference>
<dbReference type="GO" id="GO:0002100">
    <property type="term" value="P:tRNA wobble adenosine to inosine editing"/>
    <property type="evidence" value="ECO:0007669"/>
    <property type="project" value="UniProtKB-UniRule"/>
</dbReference>
<comment type="function">
    <text evidence="8">Catalyzes the deamination of adenosine to inosine at the wobble position 34 of tRNA(Arg2).</text>
</comment>
<evidence type="ECO:0000313" key="11">
    <source>
        <dbReference type="EMBL" id="MCB8561306.1"/>
    </source>
</evidence>
<dbReference type="KEGG" id="fit:Fi14EGH31_00100"/>
<dbReference type="GeneID" id="70578411"/>
<evidence type="ECO:0000313" key="10">
    <source>
        <dbReference type="EMBL" id="BCL56298.1"/>
    </source>
</evidence>
<evidence type="ECO:0000256" key="3">
    <source>
        <dbReference type="ARBA" id="ARBA00022694"/>
    </source>
</evidence>
<dbReference type="EMBL" id="AP024085">
    <property type="protein sequence ID" value="BCL56298.1"/>
    <property type="molecule type" value="Genomic_DNA"/>
</dbReference>
<comment type="subunit">
    <text evidence="2 8">Homodimer.</text>
</comment>
<evidence type="ECO:0000259" key="9">
    <source>
        <dbReference type="PROSITE" id="PS51747"/>
    </source>
</evidence>
<dbReference type="PROSITE" id="PS51747">
    <property type="entry name" value="CYT_DCMP_DEAMINASES_2"/>
    <property type="match status" value="1"/>
</dbReference>
<evidence type="ECO:0000256" key="8">
    <source>
        <dbReference type="HAMAP-Rule" id="MF_00972"/>
    </source>
</evidence>
<dbReference type="EMBL" id="PYLQ01000002">
    <property type="protein sequence ID" value="PST43092.1"/>
    <property type="molecule type" value="Genomic_DNA"/>
</dbReference>
<dbReference type="GO" id="GO:0052717">
    <property type="term" value="F:tRNA-specific adenosine-34 deaminase activity"/>
    <property type="evidence" value="ECO:0007669"/>
    <property type="project" value="UniProtKB-UniRule"/>
</dbReference>
<dbReference type="PANTHER" id="PTHR11079:SF202">
    <property type="entry name" value="TRNA-SPECIFIC ADENOSINE DEAMINASE"/>
    <property type="match status" value="1"/>
</dbReference>
<dbReference type="PROSITE" id="PS00903">
    <property type="entry name" value="CYT_DCMP_DEAMINASES_1"/>
    <property type="match status" value="1"/>
</dbReference>
<dbReference type="Proteomes" id="UP000240974">
    <property type="component" value="Unassembled WGS sequence"/>
</dbReference>
<dbReference type="Proteomes" id="UP000593842">
    <property type="component" value="Chromosome"/>
</dbReference>